<dbReference type="Proteomes" id="UP000887581">
    <property type="component" value="Unplaced"/>
</dbReference>
<sequence>MNAGVNHIDKTNKPIDKIFGGECSREGIQVFRTGIVYGRYLGCVLFTDDIQDGSCLREEDTIMYSFILDLLLFSGIITLASSSMDNLKWLSPFNNRDKITALCTQDNRGLIMYRSGAPLINRLLHHDVLCRREIQRYIPSRYISLVWFMQSLQYCEINHAVSWQRMGIQYNRTFQLLIMQAAYALVCQQTNDINIYGLMKYAILFRVLFEDNNTDRSIICQRLQNTYNDLFQRCLVDKTNDRLYLLNKMCSGDSMIRLVKMNAFFQRFARNCHTLNDFSINILPKYSSFGEALANDVYFMNLMSNYLVAAVSSESRLLEIVLKTRYLLQLFSKTAIKLQYQLEQAKMCAQQREQQLIILENNDNETNFNYNNNDSKLEKCSYEANFFIHEETSAQIKAIAWFAEIGFYIETFLLLLNFDGSLPASLAITETLNANLFGANKFVNQMIQETLYSLAQNGSLLGLTSLLVLVLVVVNRSMAGKSIRLSRNLIPSDYDVFGGLCDQISPFHNFGVYLLRGHTLFTLTFLVISLMIFVITLCYHRNVFRQNTMLGGETRECKPQRRREILFNTLLLSICAYFVSIAGQTFIEIAIFCAHKRESATEWARWFQLARIAAFVDPLFNPVLVILRIPAMSAKLRYFGRHHTNVSLLLCYCKRAKKKKSKPKRILAQATNARSLNTSRTAYSISHNFFTQLLCSRKMPPKFSSSFRHRGAGPSDNMSHIKSVIKF</sequence>
<keyword evidence="1" id="KW-0472">Membrane</keyword>
<reference evidence="3" key="1">
    <citation type="submission" date="2022-11" db="UniProtKB">
        <authorList>
            <consortium name="WormBaseParasite"/>
        </authorList>
    </citation>
    <scope>IDENTIFICATION</scope>
</reference>
<proteinExistence type="predicted"/>
<dbReference type="AlphaFoldDB" id="A0A915PMN5"/>
<accession>A0A915PMN5</accession>
<organism evidence="2 3">
    <name type="scientific">Setaria digitata</name>
    <dbReference type="NCBI Taxonomy" id="48799"/>
    <lineage>
        <taxon>Eukaryota</taxon>
        <taxon>Metazoa</taxon>
        <taxon>Ecdysozoa</taxon>
        <taxon>Nematoda</taxon>
        <taxon>Chromadorea</taxon>
        <taxon>Rhabditida</taxon>
        <taxon>Spirurina</taxon>
        <taxon>Spiruromorpha</taxon>
        <taxon>Filarioidea</taxon>
        <taxon>Setariidae</taxon>
        <taxon>Setaria</taxon>
    </lineage>
</organism>
<dbReference type="WBParaSite" id="sdigi.contig145.g5198.t1">
    <property type="protein sequence ID" value="sdigi.contig145.g5198.t1"/>
    <property type="gene ID" value="sdigi.contig145.g5198"/>
</dbReference>
<feature type="transmembrane region" description="Helical" evidence="1">
    <location>
        <begin position="520"/>
        <end position="539"/>
    </location>
</feature>
<protein>
    <submittedName>
        <fullName evidence="3">G-protein coupled receptors family 1 profile domain-containing protein</fullName>
    </submittedName>
</protein>
<keyword evidence="2" id="KW-1185">Reference proteome</keyword>
<keyword evidence="1" id="KW-1133">Transmembrane helix</keyword>
<evidence type="ECO:0000313" key="2">
    <source>
        <dbReference type="Proteomes" id="UP000887581"/>
    </source>
</evidence>
<keyword evidence="1" id="KW-0812">Transmembrane</keyword>
<evidence type="ECO:0000256" key="1">
    <source>
        <dbReference type="SAM" id="Phobius"/>
    </source>
</evidence>
<evidence type="ECO:0000313" key="3">
    <source>
        <dbReference type="WBParaSite" id="sdigi.contig145.g5198.t1"/>
    </source>
</evidence>
<name>A0A915PMN5_9BILA</name>
<feature type="transmembrane region" description="Helical" evidence="1">
    <location>
        <begin position="607"/>
        <end position="627"/>
    </location>
</feature>
<feature type="transmembrane region" description="Helical" evidence="1">
    <location>
        <begin position="565"/>
        <end position="587"/>
    </location>
</feature>